<dbReference type="InterPro" id="IPR008211">
    <property type="entry name" value="Laminin_N"/>
</dbReference>
<dbReference type="GO" id="GO:0034446">
    <property type="term" value="P:substrate adhesion-dependent cell spreading"/>
    <property type="evidence" value="ECO:0007669"/>
    <property type="project" value="TreeGrafter"/>
</dbReference>
<protein>
    <submittedName>
        <fullName evidence="18">Laminin subunit beta-2-like</fullName>
    </submittedName>
</protein>
<dbReference type="Pfam" id="PF00055">
    <property type="entry name" value="Laminin_N"/>
    <property type="match status" value="1"/>
</dbReference>
<keyword evidence="9 14" id="KW-0175">Coiled coil</keyword>
<feature type="disulfide bond" evidence="13">
    <location>
        <begin position="823"/>
        <end position="840"/>
    </location>
</feature>
<dbReference type="FunFam" id="2.10.25.10:FF:000130">
    <property type="entry name" value="Laminin subunit beta 1"/>
    <property type="match status" value="1"/>
</dbReference>
<dbReference type="Gene3D" id="2.10.25.10">
    <property type="entry name" value="Laminin"/>
    <property type="match status" value="11"/>
</dbReference>
<dbReference type="Pfam" id="PF00053">
    <property type="entry name" value="EGF_laminin"/>
    <property type="match status" value="11"/>
</dbReference>
<feature type="domain" description="Laminin EGF-like" evidence="15">
    <location>
        <begin position="263"/>
        <end position="326"/>
    </location>
</feature>
<feature type="domain" description="Laminin N-terminal" evidence="17">
    <location>
        <begin position="23"/>
        <end position="262"/>
    </location>
</feature>
<accession>A0A3B5B821</accession>
<feature type="disulfide bond" evidence="13">
    <location>
        <begin position="890"/>
        <end position="899"/>
    </location>
</feature>
<feature type="disulfide bond" evidence="13">
    <location>
        <begin position="357"/>
        <end position="366"/>
    </location>
</feature>
<evidence type="ECO:0000256" key="9">
    <source>
        <dbReference type="ARBA" id="ARBA00023054"/>
    </source>
</evidence>
<name>A0A3B5B821_9TELE</name>
<dbReference type="FunFam" id="2.170.300.10:FF:000004">
    <property type="entry name" value="Laminin subunit beta 1"/>
    <property type="match status" value="1"/>
</dbReference>
<dbReference type="GO" id="GO:0070831">
    <property type="term" value="P:basement membrane assembly"/>
    <property type="evidence" value="ECO:0007669"/>
    <property type="project" value="TreeGrafter"/>
</dbReference>
<feature type="domain" description="Laminin EGF-like" evidence="15">
    <location>
        <begin position="390"/>
        <end position="449"/>
    </location>
</feature>
<dbReference type="FunFam" id="2.60.120.260:FF:000010">
    <property type="entry name" value="Laminin subunit beta 1"/>
    <property type="match status" value="1"/>
</dbReference>
<dbReference type="FunFam" id="2.10.25.10:FF:000280">
    <property type="entry name" value="Laminin subunit beta 4"/>
    <property type="match status" value="1"/>
</dbReference>
<comment type="caution">
    <text evidence="13">Lacks conserved residue(s) required for the propagation of feature annotation.</text>
</comment>
<evidence type="ECO:0000256" key="5">
    <source>
        <dbReference type="ARBA" id="ARBA00022729"/>
    </source>
</evidence>
<feature type="domain" description="Laminin EGF-like" evidence="15">
    <location>
        <begin position="965"/>
        <end position="1023"/>
    </location>
</feature>
<feature type="disulfide bond" evidence="13">
    <location>
        <begin position="1201"/>
        <end position="1210"/>
    </location>
</feature>
<feature type="disulfide bond" evidence="13">
    <location>
        <begin position="1134"/>
        <end position="1151"/>
    </location>
</feature>
<keyword evidence="2" id="KW-0964">Secreted</keyword>
<evidence type="ECO:0000256" key="1">
    <source>
        <dbReference type="ARBA" id="ARBA00004302"/>
    </source>
</evidence>
<dbReference type="Pfam" id="PF23219">
    <property type="entry name" value="LAMB1"/>
    <property type="match status" value="1"/>
</dbReference>
<dbReference type="SUPFAM" id="SSF58104">
    <property type="entry name" value="Methyl-accepting chemotaxis protein (MCP) signaling domain"/>
    <property type="match status" value="1"/>
</dbReference>
<reference evidence="18" key="1">
    <citation type="submission" date="2023-09" db="UniProtKB">
        <authorList>
            <consortium name="Ensembl"/>
        </authorList>
    </citation>
    <scope>IDENTIFICATION</scope>
</reference>
<feature type="coiled-coil region" evidence="14">
    <location>
        <begin position="1499"/>
        <end position="1558"/>
    </location>
</feature>
<organism evidence="18">
    <name type="scientific">Stegastes partitus</name>
    <name type="common">bicolor damselfish</name>
    <dbReference type="NCBI Taxonomy" id="144197"/>
    <lineage>
        <taxon>Eukaryota</taxon>
        <taxon>Metazoa</taxon>
        <taxon>Chordata</taxon>
        <taxon>Craniata</taxon>
        <taxon>Vertebrata</taxon>
        <taxon>Euteleostomi</taxon>
        <taxon>Actinopterygii</taxon>
        <taxon>Neopterygii</taxon>
        <taxon>Teleostei</taxon>
        <taxon>Neoteleostei</taxon>
        <taxon>Acanthomorphata</taxon>
        <taxon>Ovalentaria</taxon>
        <taxon>Pomacentridae</taxon>
        <taxon>Stegastes</taxon>
    </lineage>
</organism>
<evidence type="ECO:0000259" key="16">
    <source>
        <dbReference type="PROSITE" id="PS51116"/>
    </source>
</evidence>
<comment type="subcellular location">
    <subcellularLocation>
        <location evidence="1">Secreted</location>
        <location evidence="1">Extracellular space</location>
        <location evidence="1">Extracellular matrix</location>
        <location evidence="1">Basement membrane</location>
    </subcellularLocation>
</comment>
<dbReference type="Gene3D" id="2.60.120.260">
    <property type="entry name" value="Galactose-binding domain-like"/>
    <property type="match status" value="1"/>
</dbReference>
<dbReference type="Pfam" id="PF24973">
    <property type="entry name" value="EGF_LMN_ATRN"/>
    <property type="match status" value="2"/>
</dbReference>
<feature type="domain" description="Laminin IV type B" evidence="16">
    <location>
        <begin position="549"/>
        <end position="815"/>
    </location>
</feature>
<dbReference type="InterPro" id="IPR056558">
    <property type="entry name" value="LAMB1-4_helical"/>
</dbReference>
<keyword evidence="8" id="KW-0130">Cell adhesion</keyword>
<keyword evidence="12 13" id="KW-0424">Laminin EGF-like domain</keyword>
<evidence type="ECO:0000259" key="17">
    <source>
        <dbReference type="PROSITE" id="PS51117"/>
    </source>
</evidence>
<dbReference type="GO" id="GO:0043256">
    <property type="term" value="C:laminin complex"/>
    <property type="evidence" value="ECO:0007669"/>
    <property type="project" value="TreeGrafter"/>
</dbReference>
<evidence type="ECO:0000256" key="11">
    <source>
        <dbReference type="ARBA" id="ARBA00023180"/>
    </source>
</evidence>
<keyword evidence="11" id="KW-0325">Glycoprotein</keyword>
<evidence type="ECO:0000256" key="12">
    <source>
        <dbReference type="ARBA" id="ARBA00023292"/>
    </source>
</evidence>
<feature type="disulfide bond" evidence="13">
    <location>
        <begin position="934"/>
        <end position="943"/>
    </location>
</feature>
<dbReference type="FunFam" id="2.10.25.10:FF:000135">
    <property type="entry name" value="Laminin subunit beta 4"/>
    <property type="match status" value="2"/>
</dbReference>
<dbReference type="SMART" id="SM00181">
    <property type="entry name" value="EGF"/>
    <property type="match status" value="7"/>
</dbReference>
<feature type="domain" description="Laminin EGF-like" evidence="15">
    <location>
        <begin position="869"/>
        <end position="914"/>
    </location>
</feature>
<dbReference type="GO" id="GO:0016477">
    <property type="term" value="P:cell migration"/>
    <property type="evidence" value="ECO:0007669"/>
    <property type="project" value="TreeGrafter"/>
</dbReference>
<dbReference type="InterPro" id="IPR050440">
    <property type="entry name" value="Laminin/Netrin_ECM"/>
</dbReference>
<feature type="disulfide bond" evidence="13">
    <location>
        <begin position="821"/>
        <end position="833"/>
    </location>
</feature>
<feature type="coiled-coil region" evidence="14">
    <location>
        <begin position="1320"/>
        <end position="1354"/>
    </location>
</feature>
<evidence type="ECO:0000256" key="13">
    <source>
        <dbReference type="PROSITE-ProRule" id="PRU00460"/>
    </source>
</evidence>
<evidence type="ECO:0000256" key="4">
    <source>
        <dbReference type="ARBA" id="ARBA00022553"/>
    </source>
</evidence>
<dbReference type="PROSITE" id="PS51116">
    <property type="entry name" value="LAMININ_IVB"/>
    <property type="match status" value="1"/>
</dbReference>
<sequence length="1842" mass="205313">LFPPYFTLGVIGQEFPSSPHGCTEGSCYPATGNLLIGRAVNLSATSTCGLNRPENYCIVSHLQESDKCFECNSQHRYDPYRHRNSHRIENVIYLMDRNGEHTWWQSVNGQENVSIRLNLEAEFHFTHLIMKFKTFRPAAMIIERSADFGRTWRPYRYFASNCTRTFPGIAANGLQHINDIICEERYSDIEPSTNGEVIYKVLDPAIHVKDPYSLDIQELLRITNLRINFTKLNTLGDDLLDRRSDVLQKYYYAIYELVVRGSCFCYGHASECAPVPGVDARETGMIHGRCVCKHNTEGLNCERCRAFHHDLPWRPAEAENPHTCRECNCNGHSSQCHFDMAVYLATGNASGGVCDDCLHNTMGRNCEMCKPFYFQDPNRDIRDPRVCVACDCDPVGSLEGGVCDSHTDLDMGMIGGQCRCKANVKGTRCDDCKEGYYGLSQNDPLGCQPCNCDPRGIIMMGAPCDQISGDCSCKRYVTGRYCSQCLPEYWGLSNDLAGCRPCDCDFGGAFNNRKPAVNHSLCFLNDGQCDCRRHLIGRQCSDVQPGFYCAPLDYYKYEAEDATGHSPSDSALPGKVRPQATNDCVEHLSNQLRRHRRHRRITNSQQHQAALRRIRQLQQTPDVRPVHREHTPSHMVTWTGPGFARVKDGAGLVFTIDNIPYAMEYDIMIRYEPESTEDWEAVVSITSVLLPSSLRCGNLLPTEQLYTVTLPHRNRYIQMPRPFCFEPSNRYVVAIRFQRHGVTHRHLTAFILIDSLVLIPKYTELPGFEGNEPEAEQRRDEMIRYMCLDSFMITPMPALAEMCSKLICSISSIIHDGALPCQCDPQGSLSGECDKVGGQCRCKPNVMGRRCDQCSPGTYGFGANGCTACDCHSDGSVSHQCDPVTGQCQCRQGATGRQCSDCQPGQWGFPSCSPCQCNGHADLCDPRTGECGGCRDYTAGHLCERCMDGFFGNPVLGSGEHCRPCPCPGNPGSDHFNGHSCNADHASNQIICNCRQGYTGPRCDQCAPGYYGNPGQSGGQCLPCSCNDNIDTQDPESCDPRTGRCLKCLYHTDGPSCDRCQLGYYGNALNRDCRRCTCVTAGTVQSDCSDGRCHCDRQDGTCRCRENVTGHNCDQCAPNHWNYGQDRGCEPCNCDPQHALGSHCNMFTGHCHCRQGFGGKQCTECEQLHWGDPQVQCQECNCHHLGSELLQCDRLTGACVCREGAAGKHCDECARGFTGVFPKCVQCHPCFQLWDDAVCQIKRDLDHIQDTVQKILDSGVTPGIGDSRIKELERKLKRVKELISAQDSDKIHQLIGQSIDDLRAEIALTDGRLMSIGRELNATAEEDKVLKRILNNLEKELRDVNATVALKQNLLDDYLTSGFADQFEKVKKYYRESQQAEEKCNASVSGPNSPVEQSKETRALTEKLLEASKDKFFKDLAAQNKSLSELQQKSHDLDKKVHHLSHKVCGGHSNASVNVSCPDSRCGGAGCRDDQGNRVCGGEGCNGTVSASTAALNDARNLSDSLNAVNDELQGVSKKLQDIAALTQDVKNQAMNTLEKAQKKKDQFDNNNKKLKDFIKKIKDFLTEEGADPESIERVAQQVLSIQLPLNRTTLDKMIMEIKENLANLTDIQGIVNQTSQHISKAKELLDKAKEAKSRAEAVKDAANTTKQALDVSEKAIEKAKTALKEAKDNLNSTRNATAAVEEKLVQLEDKQMDVMMRLNNLSIGVEALRNKTEQNRQMAKDASALANNATQLASSLAQSLNDTEERYRELKMKVDGLGEAGNLTGIHQRAKDIKKDAEDLFNKAKNGIKQLDKLEKKFKNHEQRMEKQRLELDELKDNATMVRDEIREQVQKYSNCL</sequence>
<feature type="disulfide bond" evidence="13">
    <location>
        <begin position="1213"/>
        <end position="1227"/>
    </location>
</feature>
<feature type="disulfide bond" evidence="13">
    <location>
        <begin position="420"/>
        <end position="429"/>
    </location>
</feature>
<dbReference type="PRINTS" id="PR00011">
    <property type="entry name" value="EGFLAMININ"/>
</dbReference>
<dbReference type="InterPro" id="IPR013015">
    <property type="entry name" value="Laminin_IV_B"/>
</dbReference>
<keyword evidence="5" id="KW-0732">Signal</keyword>
<evidence type="ECO:0000256" key="14">
    <source>
        <dbReference type="SAM" id="Coils"/>
    </source>
</evidence>
<dbReference type="Ensembl" id="ENSSPAT00000029514.1">
    <property type="protein sequence ID" value="ENSSPAP00000029046.1"/>
    <property type="gene ID" value="ENSSPAG00000021785.1"/>
</dbReference>
<dbReference type="PROSITE" id="PS51117">
    <property type="entry name" value="LAMININ_NTER"/>
    <property type="match status" value="1"/>
</dbReference>
<dbReference type="Pfam" id="PF21199">
    <property type="entry name" value="LAMININ_IV_B"/>
    <property type="match status" value="1"/>
</dbReference>
<dbReference type="PANTHER" id="PTHR10574:SF197">
    <property type="entry name" value="LAMININ SUBUNIT BETA-1 ISOFORM X1"/>
    <property type="match status" value="1"/>
</dbReference>
<dbReference type="FunFam" id="2.10.25.10:FF:000084">
    <property type="entry name" value="Laminin subunit alpha 3"/>
    <property type="match status" value="1"/>
</dbReference>
<dbReference type="FunFam" id="2.10.25.10:FF:000011">
    <property type="entry name" value="Cadherin EGF LAG seven-pass G-type receptor"/>
    <property type="match status" value="1"/>
</dbReference>
<dbReference type="FunFam" id="2.10.25.10:FF:000138">
    <property type="entry name" value="Laminin subunit beta 1"/>
    <property type="match status" value="1"/>
</dbReference>
<dbReference type="GO" id="GO:0009887">
    <property type="term" value="P:animal organ morphogenesis"/>
    <property type="evidence" value="ECO:0007669"/>
    <property type="project" value="TreeGrafter"/>
</dbReference>
<evidence type="ECO:0000256" key="10">
    <source>
        <dbReference type="ARBA" id="ARBA00023157"/>
    </source>
</evidence>
<evidence type="ECO:0000256" key="6">
    <source>
        <dbReference type="ARBA" id="ARBA00022737"/>
    </source>
</evidence>
<evidence type="ECO:0000256" key="2">
    <source>
        <dbReference type="ARBA" id="ARBA00022525"/>
    </source>
</evidence>
<dbReference type="PROSITE" id="PS01248">
    <property type="entry name" value="EGF_LAM_1"/>
    <property type="match status" value="6"/>
</dbReference>
<feature type="disulfide bond" evidence="13">
    <location>
        <begin position="473"/>
        <end position="482"/>
    </location>
</feature>
<feature type="disulfide bond" evidence="13">
    <location>
        <begin position="1182"/>
        <end position="1199"/>
    </location>
</feature>
<keyword evidence="6" id="KW-0677">Repeat</keyword>
<dbReference type="Gene3D" id="2.170.300.10">
    <property type="entry name" value="Tie2 ligand-binding domain superfamily"/>
    <property type="match status" value="1"/>
</dbReference>
<feature type="domain" description="Laminin EGF-like" evidence="15">
    <location>
        <begin position="1076"/>
        <end position="1131"/>
    </location>
</feature>
<feature type="disulfide bond" evidence="13">
    <location>
        <begin position="1132"/>
        <end position="1144"/>
    </location>
</feature>
<feature type="domain" description="Laminin EGF-like" evidence="15">
    <location>
        <begin position="915"/>
        <end position="964"/>
    </location>
</feature>
<keyword evidence="10 13" id="KW-1015">Disulfide bond</keyword>
<dbReference type="PANTHER" id="PTHR10574">
    <property type="entry name" value="NETRIN/LAMININ-RELATED"/>
    <property type="match status" value="1"/>
</dbReference>
<feature type="disulfide bond" evidence="13">
    <location>
        <begin position="842"/>
        <end position="851"/>
    </location>
</feature>
<dbReference type="CDD" id="cd22295">
    <property type="entry name" value="cc_LAMB_C"/>
    <property type="match status" value="1"/>
</dbReference>
<feature type="disulfide bond" evidence="13">
    <location>
        <begin position="1104"/>
        <end position="1113"/>
    </location>
</feature>
<keyword evidence="4" id="KW-0597">Phosphoprotein</keyword>
<dbReference type="FunFam" id="2.10.25.10:FF:000065">
    <property type="entry name" value="Laminin subunit beta 1"/>
    <property type="match status" value="1"/>
</dbReference>
<feature type="disulfide bond" evidence="13">
    <location>
        <begin position="1048"/>
        <end position="1057"/>
    </location>
</feature>
<dbReference type="SMART" id="SM00180">
    <property type="entry name" value="EGF_Lam"/>
    <property type="match status" value="13"/>
</dbReference>
<dbReference type="STRING" id="144197.ENSSPAP00000029046"/>
<dbReference type="GO" id="GO:0007411">
    <property type="term" value="P:axon guidance"/>
    <property type="evidence" value="ECO:0007669"/>
    <property type="project" value="TreeGrafter"/>
</dbReference>
<feature type="disulfide bond" evidence="13">
    <location>
        <begin position="292"/>
        <end position="301"/>
    </location>
</feature>
<evidence type="ECO:0000259" key="15">
    <source>
        <dbReference type="PROSITE" id="PS50027"/>
    </source>
</evidence>
<feature type="disulfide bond" evidence="13">
    <location>
        <begin position="1180"/>
        <end position="1192"/>
    </location>
</feature>
<feature type="domain" description="Laminin EGF-like" evidence="15">
    <location>
        <begin position="327"/>
        <end position="389"/>
    </location>
</feature>
<dbReference type="SMART" id="SM00136">
    <property type="entry name" value="LamNT"/>
    <property type="match status" value="1"/>
</dbReference>
<dbReference type="FunFam" id="2.10.25.10:FF:000145">
    <property type="entry name" value="Laminin subunit beta 1"/>
    <property type="match status" value="1"/>
</dbReference>
<feature type="domain" description="Laminin EGF-like" evidence="15">
    <location>
        <begin position="1132"/>
        <end position="1179"/>
    </location>
</feature>
<dbReference type="InterPro" id="IPR002049">
    <property type="entry name" value="LE_dom"/>
</dbReference>
<dbReference type="SUPFAM" id="SSF57196">
    <property type="entry name" value="EGF/Laminin"/>
    <property type="match status" value="11"/>
</dbReference>
<feature type="disulfide bond" evidence="13">
    <location>
        <begin position="994"/>
        <end position="1003"/>
    </location>
</feature>
<dbReference type="PROSITE" id="PS50027">
    <property type="entry name" value="EGF_LAM_2"/>
    <property type="match status" value="12"/>
</dbReference>
<dbReference type="InterPro" id="IPR000742">
    <property type="entry name" value="EGF"/>
</dbReference>
<dbReference type="FunFam" id="2.170.300.10:FF:000001">
    <property type="entry name" value="Laminin subunit beta-1"/>
    <property type="match status" value="1"/>
</dbReference>
<feature type="domain" description="Laminin EGF-like" evidence="15">
    <location>
        <begin position="1024"/>
        <end position="1075"/>
    </location>
</feature>
<dbReference type="CDD" id="cd00055">
    <property type="entry name" value="EGF_Lam"/>
    <property type="match status" value="13"/>
</dbReference>
<feature type="disulfide bond" evidence="13">
    <location>
        <begin position="869"/>
        <end position="881"/>
    </location>
</feature>
<feature type="domain" description="Laminin EGF-like" evidence="15">
    <location>
        <begin position="450"/>
        <end position="501"/>
    </location>
</feature>
<evidence type="ECO:0000256" key="3">
    <source>
        <dbReference type="ARBA" id="ARBA00022530"/>
    </source>
</evidence>
<feature type="coiled-coil region" evidence="14">
    <location>
        <begin position="1731"/>
        <end position="1837"/>
    </location>
</feature>
<keyword evidence="3" id="KW-0272">Extracellular matrix</keyword>
<feature type="coiled-coil region" evidence="14">
    <location>
        <begin position="1616"/>
        <end position="1695"/>
    </location>
</feature>
<evidence type="ECO:0000256" key="7">
    <source>
        <dbReference type="ARBA" id="ARBA00022869"/>
    </source>
</evidence>
<evidence type="ECO:0000313" key="18">
    <source>
        <dbReference type="Ensembl" id="ENSSPAP00000029046.1"/>
    </source>
</evidence>
<feature type="disulfide bond" evidence="13">
    <location>
        <begin position="1153"/>
        <end position="1162"/>
    </location>
</feature>
<dbReference type="GO" id="GO:0009888">
    <property type="term" value="P:tissue development"/>
    <property type="evidence" value="ECO:0007669"/>
    <property type="project" value="TreeGrafter"/>
</dbReference>
<proteinExistence type="predicted"/>
<keyword evidence="7" id="KW-0084">Basement membrane</keyword>
<dbReference type="PROSITE" id="PS00022">
    <property type="entry name" value="EGF_1"/>
    <property type="match status" value="1"/>
</dbReference>
<feature type="domain" description="Laminin EGF-like" evidence="15">
    <location>
        <begin position="821"/>
        <end position="868"/>
    </location>
</feature>
<feature type="disulfide bond" evidence="13">
    <location>
        <begin position="871"/>
        <end position="888"/>
    </location>
</feature>
<feature type="domain" description="Laminin EGF-like" evidence="15">
    <location>
        <begin position="1180"/>
        <end position="1229"/>
    </location>
</feature>
<dbReference type="InterPro" id="IPR056863">
    <property type="entry name" value="LMN_ATRN_NET-like_EGF"/>
</dbReference>
<evidence type="ECO:0000256" key="8">
    <source>
        <dbReference type="ARBA" id="ARBA00022889"/>
    </source>
</evidence>
<feature type="disulfide bond" evidence="13">
    <location>
        <begin position="485"/>
        <end position="499"/>
    </location>
</feature>
<dbReference type="GeneTree" id="ENSGT00940000167093"/>